<feature type="transmembrane region" description="Helical" evidence="9">
    <location>
        <begin position="116"/>
        <end position="136"/>
    </location>
</feature>
<proteinExistence type="inferred from homology"/>
<feature type="transmembrane region" description="Helical" evidence="9">
    <location>
        <begin position="50"/>
        <end position="70"/>
    </location>
</feature>
<dbReference type="PANTHER" id="PTHR30574:SF1">
    <property type="entry name" value="SULPHUR TRANSPORT DOMAIN-CONTAINING PROTEIN"/>
    <property type="match status" value="1"/>
</dbReference>
<feature type="transmembrane region" description="Helical" evidence="9">
    <location>
        <begin position="12"/>
        <end position="38"/>
    </location>
</feature>
<dbReference type="Proteomes" id="UP001055156">
    <property type="component" value="Unassembled WGS sequence"/>
</dbReference>
<organism evidence="10 11">
    <name type="scientific">Methylobacterium organophilum</name>
    <dbReference type="NCBI Taxonomy" id="410"/>
    <lineage>
        <taxon>Bacteria</taxon>
        <taxon>Pseudomonadati</taxon>
        <taxon>Pseudomonadota</taxon>
        <taxon>Alphaproteobacteria</taxon>
        <taxon>Hyphomicrobiales</taxon>
        <taxon>Methylobacteriaceae</taxon>
        <taxon>Methylobacterium</taxon>
    </lineage>
</organism>
<evidence type="ECO:0000256" key="7">
    <source>
        <dbReference type="ARBA" id="ARBA00023136"/>
    </source>
</evidence>
<evidence type="ECO:0000313" key="10">
    <source>
        <dbReference type="EMBL" id="GJE28500.1"/>
    </source>
</evidence>
<evidence type="ECO:0000256" key="5">
    <source>
        <dbReference type="ARBA" id="ARBA00022692"/>
    </source>
</evidence>
<sequence length="138" mass="13839">MSAYLPALAGGALIGLAVTMLLLLNGRIAGISGIVAGLGEDRGERRLTDIAFVAGLVAGPPVFALLTGAWPQMRFVASLPVLALAGLLVGFGTRLGSGCTSGHGVAGLARLSPRSFAAVLTFLASGMLTVALLRILSP</sequence>
<keyword evidence="3" id="KW-1003">Cell membrane</keyword>
<keyword evidence="11" id="KW-1185">Reference proteome</keyword>
<evidence type="ECO:0000256" key="9">
    <source>
        <dbReference type="SAM" id="Phobius"/>
    </source>
</evidence>
<keyword evidence="4" id="KW-0997">Cell inner membrane</keyword>
<gene>
    <name evidence="10" type="ORF">LKMONMHP_3371</name>
</gene>
<feature type="transmembrane region" description="Helical" evidence="9">
    <location>
        <begin position="76"/>
        <end position="95"/>
    </location>
</feature>
<keyword evidence="5 9" id="KW-0812">Transmembrane</keyword>
<comment type="caution">
    <text evidence="10">The sequence shown here is derived from an EMBL/GenBank/DDBJ whole genome shotgun (WGS) entry which is preliminary data.</text>
</comment>
<dbReference type="PANTHER" id="PTHR30574">
    <property type="entry name" value="INNER MEMBRANE PROTEIN YEDE"/>
    <property type="match status" value="1"/>
</dbReference>
<keyword evidence="7 9" id="KW-0472">Membrane</keyword>
<dbReference type="RefSeq" id="WP_238312445.1">
    <property type="nucleotide sequence ID" value="NZ_BPQV01000010.1"/>
</dbReference>
<evidence type="ECO:0008006" key="12">
    <source>
        <dbReference type="Google" id="ProtNLM"/>
    </source>
</evidence>
<evidence type="ECO:0000256" key="6">
    <source>
        <dbReference type="ARBA" id="ARBA00022989"/>
    </source>
</evidence>
<comment type="similarity">
    <text evidence="8">Belongs to the TsuA/YedE (TC 9.B.102) family.</text>
</comment>
<evidence type="ECO:0000256" key="1">
    <source>
        <dbReference type="ARBA" id="ARBA00004429"/>
    </source>
</evidence>
<keyword evidence="6 9" id="KW-1133">Transmembrane helix</keyword>
<keyword evidence="2" id="KW-0813">Transport</keyword>
<name>A0ABQ4TA14_METOR</name>
<dbReference type="EMBL" id="BPQV01000010">
    <property type="protein sequence ID" value="GJE28500.1"/>
    <property type="molecule type" value="Genomic_DNA"/>
</dbReference>
<dbReference type="Pfam" id="PF04143">
    <property type="entry name" value="Sulf_transp"/>
    <property type="match status" value="1"/>
</dbReference>
<dbReference type="InterPro" id="IPR007272">
    <property type="entry name" value="Sulf_transp_TsuA/YedE"/>
</dbReference>
<evidence type="ECO:0000256" key="2">
    <source>
        <dbReference type="ARBA" id="ARBA00022448"/>
    </source>
</evidence>
<reference evidence="10" key="2">
    <citation type="submission" date="2021-08" db="EMBL/GenBank/DDBJ databases">
        <authorList>
            <person name="Tani A."/>
            <person name="Ola A."/>
            <person name="Ogura Y."/>
            <person name="Katsura K."/>
            <person name="Hayashi T."/>
        </authorList>
    </citation>
    <scope>NUCLEOTIDE SEQUENCE</scope>
    <source>
        <strain evidence="10">NBRC 15689</strain>
    </source>
</reference>
<evidence type="ECO:0000256" key="4">
    <source>
        <dbReference type="ARBA" id="ARBA00022519"/>
    </source>
</evidence>
<evidence type="ECO:0000256" key="3">
    <source>
        <dbReference type="ARBA" id="ARBA00022475"/>
    </source>
</evidence>
<reference evidence="10" key="1">
    <citation type="journal article" date="2021" name="Front. Microbiol.">
        <title>Comprehensive Comparative Genomics and Phenotyping of Methylobacterium Species.</title>
        <authorList>
            <person name="Alessa O."/>
            <person name="Ogura Y."/>
            <person name="Fujitani Y."/>
            <person name="Takami H."/>
            <person name="Hayashi T."/>
            <person name="Sahin N."/>
            <person name="Tani A."/>
        </authorList>
    </citation>
    <scope>NUCLEOTIDE SEQUENCE</scope>
    <source>
        <strain evidence="10">NBRC 15689</strain>
    </source>
</reference>
<protein>
    <recommendedName>
        <fullName evidence="12">Sulphur transport domain-containing protein</fullName>
    </recommendedName>
</protein>
<comment type="subcellular location">
    <subcellularLocation>
        <location evidence="1">Cell inner membrane</location>
        <topology evidence="1">Multi-pass membrane protein</topology>
    </subcellularLocation>
</comment>
<accession>A0ABQ4TA14</accession>
<evidence type="ECO:0000313" key="11">
    <source>
        <dbReference type="Proteomes" id="UP001055156"/>
    </source>
</evidence>
<evidence type="ECO:0000256" key="8">
    <source>
        <dbReference type="ARBA" id="ARBA00035655"/>
    </source>
</evidence>